<reference evidence="3" key="3">
    <citation type="submission" date="2011-03" db="EMBL/GenBank/DDBJ databases">
        <title>Annotation of Magnaporthe poae ATCC 64411.</title>
        <authorList>
            <person name="Ma L.-J."/>
            <person name="Dead R."/>
            <person name="Young S.K."/>
            <person name="Zeng Q."/>
            <person name="Gargeya S."/>
            <person name="Fitzgerald M."/>
            <person name="Haas B."/>
            <person name="Abouelleil A."/>
            <person name="Alvarado L."/>
            <person name="Arachchi H.M."/>
            <person name="Berlin A."/>
            <person name="Brown A."/>
            <person name="Chapman S.B."/>
            <person name="Chen Z."/>
            <person name="Dunbar C."/>
            <person name="Freedman E."/>
            <person name="Gearin G."/>
            <person name="Gellesch M."/>
            <person name="Goldberg J."/>
            <person name="Griggs A."/>
            <person name="Gujja S."/>
            <person name="Heiman D."/>
            <person name="Howarth C."/>
            <person name="Larson L."/>
            <person name="Lui A."/>
            <person name="MacDonald P.J.P."/>
            <person name="Mehta T."/>
            <person name="Montmayeur A."/>
            <person name="Murphy C."/>
            <person name="Neiman D."/>
            <person name="Pearson M."/>
            <person name="Priest M."/>
            <person name="Roberts A."/>
            <person name="Saif S."/>
            <person name="Shea T."/>
            <person name="Shenoy N."/>
            <person name="Sisk P."/>
            <person name="Stolte C."/>
            <person name="Sykes S."/>
            <person name="Yandava C."/>
            <person name="Wortman J."/>
            <person name="Nusbaum C."/>
            <person name="Birren B."/>
        </authorList>
    </citation>
    <scope>NUCLEOTIDE SEQUENCE</scope>
    <source>
        <strain evidence="3">ATCC 64411</strain>
    </source>
</reference>
<accession>A0A0C4DYX2</accession>
<dbReference type="EMBL" id="GL876969">
    <property type="protein sequence ID" value="KLU86237.1"/>
    <property type="molecule type" value="Genomic_DNA"/>
</dbReference>
<keyword evidence="2" id="KW-0812">Transmembrane</keyword>
<dbReference type="STRING" id="644358.A0A0C4DYX2"/>
<name>A0A0C4DYX2_MAGP6</name>
<keyword evidence="5" id="KW-1185">Reference proteome</keyword>
<reference evidence="3" key="1">
    <citation type="submission" date="2010-05" db="EMBL/GenBank/DDBJ databases">
        <title>The Genome Sequence of Magnaporthe poae strain ATCC 64411.</title>
        <authorList>
            <consortium name="The Broad Institute Genome Sequencing Platform"/>
            <consortium name="Broad Institute Genome Sequencing Center for Infectious Disease"/>
            <person name="Ma L.-J."/>
            <person name="Dead R."/>
            <person name="Young S."/>
            <person name="Zeng Q."/>
            <person name="Koehrsen M."/>
            <person name="Alvarado L."/>
            <person name="Berlin A."/>
            <person name="Chapman S.B."/>
            <person name="Chen Z."/>
            <person name="Freedman E."/>
            <person name="Gellesch M."/>
            <person name="Goldberg J."/>
            <person name="Griggs A."/>
            <person name="Gujja S."/>
            <person name="Heilman E.R."/>
            <person name="Heiman D."/>
            <person name="Hepburn T."/>
            <person name="Howarth C."/>
            <person name="Jen D."/>
            <person name="Larson L."/>
            <person name="Mehta T."/>
            <person name="Neiman D."/>
            <person name="Pearson M."/>
            <person name="Roberts A."/>
            <person name="Saif S."/>
            <person name="Shea T."/>
            <person name="Shenoy N."/>
            <person name="Sisk P."/>
            <person name="Stolte C."/>
            <person name="Sykes S."/>
            <person name="Walk T."/>
            <person name="White J."/>
            <person name="Yandava C."/>
            <person name="Haas B."/>
            <person name="Nusbaum C."/>
            <person name="Birren B."/>
        </authorList>
    </citation>
    <scope>NUCLEOTIDE SEQUENCE</scope>
    <source>
        <strain evidence="3">ATCC 64411</strain>
    </source>
</reference>
<protein>
    <submittedName>
        <fullName evidence="3 4">Uncharacterized protein</fullName>
    </submittedName>
</protein>
<dbReference type="AlphaFoldDB" id="A0A0C4DYX2"/>
<keyword evidence="2" id="KW-0472">Membrane</keyword>
<gene>
    <name evidence="3" type="ORF">MAPG_05254</name>
</gene>
<evidence type="ECO:0000256" key="2">
    <source>
        <dbReference type="SAM" id="Phobius"/>
    </source>
</evidence>
<feature type="transmembrane region" description="Helical" evidence="2">
    <location>
        <begin position="20"/>
        <end position="38"/>
    </location>
</feature>
<evidence type="ECO:0000313" key="4">
    <source>
        <dbReference type="EnsemblFungi" id="MAPG_05254T0"/>
    </source>
</evidence>
<sequence>MRIRRRRGSGTSYEGPDPRISEGLQAVAYAVFSIYAIVSLEQMIERNHLSEEEQEWSFGQVIAIFLLGGTFYELVQVIISGIGTRTRSDDQNNQIELRPTTGPPP</sequence>
<keyword evidence="2" id="KW-1133">Transmembrane helix</keyword>
<dbReference type="eggNOG" id="ENOG502SGN3">
    <property type="taxonomic scope" value="Eukaryota"/>
</dbReference>
<dbReference type="OrthoDB" id="5427664at2759"/>
<reference evidence="4" key="4">
    <citation type="journal article" date="2015" name="G3 (Bethesda)">
        <title>Genome sequences of three phytopathogenic species of the Magnaporthaceae family of fungi.</title>
        <authorList>
            <person name="Okagaki L.H."/>
            <person name="Nunes C.C."/>
            <person name="Sailsbery J."/>
            <person name="Clay B."/>
            <person name="Brown D."/>
            <person name="John T."/>
            <person name="Oh Y."/>
            <person name="Young N."/>
            <person name="Fitzgerald M."/>
            <person name="Haas B.J."/>
            <person name="Zeng Q."/>
            <person name="Young S."/>
            <person name="Adiconis X."/>
            <person name="Fan L."/>
            <person name="Levin J.Z."/>
            <person name="Mitchell T.K."/>
            <person name="Okubara P.A."/>
            <person name="Farman M.L."/>
            <person name="Kohn L.M."/>
            <person name="Birren B."/>
            <person name="Ma L.-J."/>
            <person name="Dean R.A."/>
        </authorList>
    </citation>
    <scope>NUCLEOTIDE SEQUENCE</scope>
    <source>
        <strain evidence="4">ATCC 64411 / 73-15</strain>
    </source>
</reference>
<proteinExistence type="predicted"/>
<evidence type="ECO:0000313" key="5">
    <source>
        <dbReference type="Proteomes" id="UP000011715"/>
    </source>
</evidence>
<dbReference type="EnsemblFungi" id="MAPG_05254T0">
    <property type="protein sequence ID" value="MAPG_05254T0"/>
    <property type="gene ID" value="MAPG_05254"/>
</dbReference>
<feature type="transmembrane region" description="Helical" evidence="2">
    <location>
        <begin position="58"/>
        <end position="79"/>
    </location>
</feature>
<reference evidence="5" key="2">
    <citation type="submission" date="2010-05" db="EMBL/GenBank/DDBJ databases">
        <title>The genome sequence of Magnaporthe poae strain ATCC 64411.</title>
        <authorList>
            <person name="Ma L.-J."/>
            <person name="Dead R."/>
            <person name="Young S."/>
            <person name="Zeng Q."/>
            <person name="Koehrsen M."/>
            <person name="Alvarado L."/>
            <person name="Berlin A."/>
            <person name="Chapman S.B."/>
            <person name="Chen Z."/>
            <person name="Freedman E."/>
            <person name="Gellesch M."/>
            <person name="Goldberg J."/>
            <person name="Griggs A."/>
            <person name="Gujja S."/>
            <person name="Heilman E.R."/>
            <person name="Heiman D."/>
            <person name="Hepburn T."/>
            <person name="Howarth C."/>
            <person name="Jen D."/>
            <person name="Larson L."/>
            <person name="Mehta T."/>
            <person name="Neiman D."/>
            <person name="Pearson M."/>
            <person name="Roberts A."/>
            <person name="Saif S."/>
            <person name="Shea T."/>
            <person name="Shenoy N."/>
            <person name="Sisk P."/>
            <person name="Stolte C."/>
            <person name="Sykes S."/>
            <person name="Walk T."/>
            <person name="White J."/>
            <person name="Yandava C."/>
            <person name="Haas B."/>
            <person name="Nusbaum C."/>
            <person name="Birren B."/>
        </authorList>
    </citation>
    <scope>NUCLEOTIDE SEQUENCE [LARGE SCALE GENOMIC DNA]</scope>
    <source>
        <strain evidence="5">ATCC 64411 / 73-15</strain>
    </source>
</reference>
<organism evidence="4 5">
    <name type="scientific">Magnaporthiopsis poae (strain ATCC 64411 / 73-15)</name>
    <name type="common">Kentucky bluegrass fungus</name>
    <name type="synonym">Magnaporthe poae</name>
    <dbReference type="NCBI Taxonomy" id="644358"/>
    <lineage>
        <taxon>Eukaryota</taxon>
        <taxon>Fungi</taxon>
        <taxon>Dikarya</taxon>
        <taxon>Ascomycota</taxon>
        <taxon>Pezizomycotina</taxon>
        <taxon>Sordariomycetes</taxon>
        <taxon>Sordariomycetidae</taxon>
        <taxon>Magnaporthales</taxon>
        <taxon>Magnaporthaceae</taxon>
        <taxon>Magnaporthiopsis</taxon>
    </lineage>
</organism>
<dbReference type="EMBL" id="ADBL01001243">
    <property type="status" value="NOT_ANNOTATED_CDS"/>
    <property type="molecule type" value="Genomic_DNA"/>
</dbReference>
<dbReference type="Proteomes" id="UP000011715">
    <property type="component" value="Unassembled WGS sequence"/>
</dbReference>
<feature type="region of interest" description="Disordered" evidence="1">
    <location>
        <begin position="85"/>
        <end position="105"/>
    </location>
</feature>
<dbReference type="VEuPathDB" id="FungiDB:MAPG_05254"/>
<evidence type="ECO:0000256" key="1">
    <source>
        <dbReference type="SAM" id="MobiDB-lite"/>
    </source>
</evidence>
<reference evidence="4" key="5">
    <citation type="submission" date="2015-06" db="UniProtKB">
        <authorList>
            <consortium name="EnsemblFungi"/>
        </authorList>
    </citation>
    <scope>IDENTIFICATION</scope>
    <source>
        <strain evidence="4">ATCC 64411</strain>
    </source>
</reference>
<evidence type="ECO:0000313" key="3">
    <source>
        <dbReference type="EMBL" id="KLU86237.1"/>
    </source>
</evidence>